<evidence type="ECO:0000313" key="1">
    <source>
        <dbReference type="EMBL" id="MDX8125743.1"/>
    </source>
</evidence>
<protein>
    <recommendedName>
        <fullName evidence="3">Integrase-like protein</fullName>
    </recommendedName>
</protein>
<reference evidence="1 2" key="1">
    <citation type="submission" date="2023-11" db="EMBL/GenBank/DDBJ databases">
        <authorList>
            <person name="Ouyang M.-Y."/>
        </authorList>
    </citation>
    <scope>NUCLEOTIDE SEQUENCE [LARGE SCALE GENOMIC DNA]</scope>
    <source>
        <strain evidence="1 2">OY6</strain>
    </source>
</reference>
<dbReference type="EMBL" id="JAXARY010000001">
    <property type="protein sequence ID" value="MDX8125743.1"/>
    <property type="molecule type" value="Genomic_DNA"/>
</dbReference>
<evidence type="ECO:0008006" key="3">
    <source>
        <dbReference type="Google" id="ProtNLM"/>
    </source>
</evidence>
<dbReference type="Proteomes" id="UP001284537">
    <property type="component" value="Unassembled WGS sequence"/>
</dbReference>
<dbReference type="RefSeq" id="WP_319960187.1">
    <property type="nucleotide sequence ID" value="NZ_JAXARY010000001.1"/>
</dbReference>
<gene>
    <name evidence="1" type="ORF">QLH52_00455</name>
</gene>
<name>A0ABU4U988_9GAMM</name>
<keyword evidence="2" id="KW-1185">Reference proteome</keyword>
<organism evidence="1 2">
    <name type="scientific">Methylomonas defluvii</name>
    <dbReference type="NCBI Taxonomy" id="3045149"/>
    <lineage>
        <taxon>Bacteria</taxon>
        <taxon>Pseudomonadati</taxon>
        <taxon>Pseudomonadota</taxon>
        <taxon>Gammaproteobacteria</taxon>
        <taxon>Methylococcales</taxon>
        <taxon>Methylococcaceae</taxon>
        <taxon>Methylomonas</taxon>
    </lineage>
</organism>
<sequence length="43" mass="4853">MAYIRPLANGIFRADVRMKGIVKNKTFPSKKLAQAWADTVCNQ</sequence>
<comment type="caution">
    <text evidence="1">The sequence shown here is derived from an EMBL/GenBank/DDBJ whole genome shotgun (WGS) entry which is preliminary data.</text>
</comment>
<accession>A0ABU4U988</accession>
<proteinExistence type="predicted"/>
<evidence type="ECO:0000313" key="2">
    <source>
        <dbReference type="Proteomes" id="UP001284537"/>
    </source>
</evidence>